<dbReference type="EMBL" id="JAPHEH010000001">
    <property type="protein sequence ID" value="MDG4477047.1"/>
    <property type="molecule type" value="Genomic_DNA"/>
</dbReference>
<evidence type="ECO:0000313" key="4">
    <source>
        <dbReference type="Proteomes" id="UP001154240"/>
    </source>
</evidence>
<dbReference type="PANTHER" id="PTHR43540">
    <property type="entry name" value="PEROXYUREIDOACRYLATE/UREIDOACRYLATE AMIDOHYDROLASE-RELATED"/>
    <property type="match status" value="1"/>
</dbReference>
<sequence length="226" mass="24508">MHASMRVNIPVLQRFPLTARVLLALILSFLFCPAPSMAGEKNLLDVWTEITPPPPVPIQPVHLAPESSALLILDIEEWTCNSERRPRCPDSVARIKGFLDQARSKGMKVVYSLTTKGTPQTILPGVLPLGDTPIVQSGVDKFHNTELEKILRDQAIKTVVIVGTAAEGAVLHTATGAALRGLQVVVPLDGMTSATLYAEQYTAWHLLNAPGTKGKATLTLFQLIDF</sequence>
<dbReference type="Gene3D" id="3.40.50.850">
    <property type="entry name" value="Isochorismatase-like"/>
    <property type="match status" value="1"/>
</dbReference>
<dbReference type="InterPro" id="IPR050272">
    <property type="entry name" value="Isochorismatase-like_hydrls"/>
</dbReference>
<organism evidence="3 4">
    <name type="scientific">Thiovibrio frasassiensis</name>
    <dbReference type="NCBI Taxonomy" id="2984131"/>
    <lineage>
        <taxon>Bacteria</taxon>
        <taxon>Pseudomonadati</taxon>
        <taxon>Thermodesulfobacteriota</taxon>
        <taxon>Desulfobulbia</taxon>
        <taxon>Desulfobulbales</taxon>
        <taxon>Thiovibrionaceae</taxon>
        <taxon>Thiovibrio</taxon>
    </lineage>
</organism>
<reference evidence="3" key="2">
    <citation type="submission" date="2022-10" db="EMBL/GenBank/DDBJ databases">
        <authorList>
            <person name="Aronson H.S."/>
        </authorList>
    </citation>
    <scope>NUCLEOTIDE SEQUENCE</scope>
    <source>
        <strain evidence="3">RS19-109</strain>
    </source>
</reference>
<dbReference type="PANTHER" id="PTHR43540:SF6">
    <property type="entry name" value="ISOCHORISMATASE-LIKE DOMAIN-CONTAINING PROTEIN"/>
    <property type="match status" value="1"/>
</dbReference>
<protein>
    <submittedName>
        <fullName evidence="3">Cysteine hydrolase</fullName>
    </submittedName>
</protein>
<dbReference type="Pfam" id="PF00857">
    <property type="entry name" value="Isochorismatase"/>
    <property type="match status" value="1"/>
</dbReference>
<name>A0A9X4MQU3_9BACT</name>
<dbReference type="RefSeq" id="WP_307634012.1">
    <property type="nucleotide sequence ID" value="NZ_JAPHEH010000001.1"/>
</dbReference>
<keyword evidence="4" id="KW-1185">Reference proteome</keyword>
<feature type="domain" description="Isochorismatase-like" evidence="2">
    <location>
        <begin position="68"/>
        <end position="208"/>
    </location>
</feature>
<dbReference type="SUPFAM" id="SSF52499">
    <property type="entry name" value="Isochorismatase-like hydrolases"/>
    <property type="match status" value="1"/>
</dbReference>
<gene>
    <name evidence="3" type="ORF">OLX77_12875</name>
</gene>
<evidence type="ECO:0000313" key="3">
    <source>
        <dbReference type="EMBL" id="MDG4477047.1"/>
    </source>
</evidence>
<proteinExistence type="predicted"/>
<evidence type="ECO:0000259" key="2">
    <source>
        <dbReference type="Pfam" id="PF00857"/>
    </source>
</evidence>
<keyword evidence="1 3" id="KW-0378">Hydrolase</keyword>
<dbReference type="InterPro" id="IPR036380">
    <property type="entry name" value="Isochorismatase-like_sf"/>
</dbReference>
<dbReference type="InterPro" id="IPR000868">
    <property type="entry name" value="Isochorismatase-like_dom"/>
</dbReference>
<dbReference type="Proteomes" id="UP001154240">
    <property type="component" value="Unassembled WGS sequence"/>
</dbReference>
<accession>A0A9X4MQU3</accession>
<dbReference type="GO" id="GO:0016787">
    <property type="term" value="F:hydrolase activity"/>
    <property type="evidence" value="ECO:0007669"/>
    <property type="project" value="UniProtKB-KW"/>
</dbReference>
<reference evidence="3" key="1">
    <citation type="journal article" date="2022" name="bioRxiv">
        <title>Thiovibrio frasassiensisgen. nov., sp. nov., an autotrophic, elemental sulfur disproportionating bacterium isolated from sulfidic karst sediment, and proposal of Thiovibrionaceae fam. nov.</title>
        <authorList>
            <person name="Aronson H."/>
            <person name="Thomas C."/>
            <person name="Bhattacharyya M."/>
            <person name="Eckstein S."/>
            <person name="Jensen S."/>
            <person name="Barco R."/>
            <person name="Macalady J."/>
            <person name="Amend J."/>
        </authorList>
    </citation>
    <scope>NUCLEOTIDE SEQUENCE</scope>
    <source>
        <strain evidence="3">RS19-109</strain>
    </source>
</reference>
<evidence type="ECO:0000256" key="1">
    <source>
        <dbReference type="ARBA" id="ARBA00022801"/>
    </source>
</evidence>
<dbReference type="AlphaFoldDB" id="A0A9X4MQU3"/>
<comment type="caution">
    <text evidence="3">The sequence shown here is derived from an EMBL/GenBank/DDBJ whole genome shotgun (WGS) entry which is preliminary data.</text>
</comment>